<protein>
    <submittedName>
        <fullName evidence="1">Ig-like domain-containing protein</fullName>
    </submittedName>
</protein>
<sequence length="77" mass="7944">ACTTITLTITASDGSRFNLLAVTQEVGSWSAQVTEPLPEGDFSVVAAVIDDAGNEAQASTVGNVDLTVSINFIIDTN</sequence>
<evidence type="ECO:0000313" key="1">
    <source>
        <dbReference type="EMBL" id="MEL0606508.1"/>
    </source>
</evidence>
<feature type="non-terminal residue" evidence="1">
    <location>
        <position position="77"/>
    </location>
</feature>
<evidence type="ECO:0000313" key="2">
    <source>
        <dbReference type="Proteomes" id="UP001374952"/>
    </source>
</evidence>
<accession>A0ACC6R991</accession>
<organism evidence="1 2">
    <name type="scientific">Pseudoalteromonas undina</name>
    <dbReference type="NCBI Taxonomy" id="43660"/>
    <lineage>
        <taxon>Bacteria</taxon>
        <taxon>Pseudomonadati</taxon>
        <taxon>Pseudomonadota</taxon>
        <taxon>Gammaproteobacteria</taxon>
        <taxon>Alteromonadales</taxon>
        <taxon>Pseudoalteromonadaceae</taxon>
        <taxon>Pseudoalteromonas</taxon>
    </lineage>
</organism>
<comment type="caution">
    <text evidence="1">The sequence shown here is derived from an EMBL/GenBank/DDBJ whole genome shotgun (WGS) entry which is preliminary data.</text>
</comment>
<dbReference type="EMBL" id="JBAKAX010000122">
    <property type="protein sequence ID" value="MEL0606508.1"/>
    <property type="molecule type" value="Genomic_DNA"/>
</dbReference>
<feature type="non-terminal residue" evidence="1">
    <location>
        <position position="1"/>
    </location>
</feature>
<gene>
    <name evidence="1" type="ORF">V6250_20365</name>
</gene>
<dbReference type="Proteomes" id="UP001374952">
    <property type="component" value="Unassembled WGS sequence"/>
</dbReference>
<proteinExistence type="predicted"/>
<reference evidence="1" key="1">
    <citation type="submission" date="2024-02" db="EMBL/GenBank/DDBJ databases">
        <title>Bacteria isolated from the canopy kelp, Nereocystis luetkeana.</title>
        <authorList>
            <person name="Pfister C.A."/>
            <person name="Younker I.T."/>
            <person name="Light S.H."/>
        </authorList>
    </citation>
    <scope>NUCLEOTIDE SEQUENCE</scope>
    <source>
        <strain evidence="1">TN.2.01</strain>
    </source>
</reference>
<name>A0ACC6R991_9GAMM</name>
<keyword evidence="2" id="KW-1185">Reference proteome</keyword>